<feature type="domain" description="Metallo-beta-lactamase" evidence="1">
    <location>
        <begin position="60"/>
        <end position="246"/>
    </location>
</feature>
<dbReference type="Gene3D" id="3.60.15.10">
    <property type="entry name" value="Ribonuclease Z/Hydroxyacylglutathione hydrolase-like"/>
    <property type="match status" value="1"/>
</dbReference>
<dbReference type="Gene3D" id="1.10.10.10">
    <property type="entry name" value="Winged helix-like DNA-binding domain superfamily/Winged helix DNA-binding domain"/>
    <property type="match status" value="1"/>
</dbReference>
<evidence type="ECO:0000259" key="1">
    <source>
        <dbReference type="SMART" id="SM00849"/>
    </source>
</evidence>
<accession>A0A8J8T3Z5</accession>
<proteinExistence type="predicted"/>
<dbReference type="AlphaFoldDB" id="A0A8J8T3Z5"/>
<gene>
    <name evidence="2" type="ORF">FGO68_gene4350</name>
</gene>
<dbReference type="PANTHER" id="PTHR23131:SF0">
    <property type="entry name" value="ENDORIBONUCLEASE LACTB2"/>
    <property type="match status" value="1"/>
</dbReference>
<dbReference type="PANTHER" id="PTHR23131">
    <property type="entry name" value="ENDORIBONUCLEASE LACTB2"/>
    <property type="match status" value="1"/>
</dbReference>
<dbReference type="InterPro" id="IPR036866">
    <property type="entry name" value="RibonucZ/Hydroxyglut_hydro"/>
</dbReference>
<reference evidence="2" key="1">
    <citation type="submission" date="2019-06" db="EMBL/GenBank/DDBJ databases">
        <authorList>
            <person name="Zheng W."/>
        </authorList>
    </citation>
    <scope>NUCLEOTIDE SEQUENCE</scope>
    <source>
        <strain evidence="2">QDHG01</strain>
    </source>
</reference>
<name>A0A8J8T3Z5_HALGN</name>
<organism evidence="2 3">
    <name type="scientific">Halteria grandinella</name>
    <dbReference type="NCBI Taxonomy" id="5974"/>
    <lineage>
        <taxon>Eukaryota</taxon>
        <taxon>Sar</taxon>
        <taxon>Alveolata</taxon>
        <taxon>Ciliophora</taxon>
        <taxon>Intramacronucleata</taxon>
        <taxon>Spirotrichea</taxon>
        <taxon>Stichotrichia</taxon>
        <taxon>Sporadotrichida</taxon>
        <taxon>Halteriidae</taxon>
        <taxon>Halteria</taxon>
    </lineage>
</organism>
<dbReference type="InterPro" id="IPR036388">
    <property type="entry name" value="WH-like_DNA-bd_sf"/>
</dbReference>
<protein>
    <recommendedName>
        <fullName evidence="1">Metallo-beta-lactamase domain-containing protein</fullName>
    </recommendedName>
</protein>
<dbReference type="InterPro" id="IPR001279">
    <property type="entry name" value="Metallo-B-lactamas"/>
</dbReference>
<evidence type="ECO:0000313" key="2">
    <source>
        <dbReference type="EMBL" id="TNV80661.1"/>
    </source>
</evidence>
<dbReference type="Proteomes" id="UP000785679">
    <property type="component" value="Unassembled WGS sequence"/>
</dbReference>
<evidence type="ECO:0000313" key="3">
    <source>
        <dbReference type="Proteomes" id="UP000785679"/>
    </source>
</evidence>
<dbReference type="SMART" id="SM00849">
    <property type="entry name" value="Lactamase_B"/>
    <property type="match status" value="1"/>
</dbReference>
<dbReference type="SUPFAM" id="SSF56281">
    <property type="entry name" value="Metallo-hydrolase/oxidoreductase"/>
    <property type="match status" value="1"/>
</dbReference>
<comment type="caution">
    <text evidence="2">The sequence shown here is derived from an EMBL/GenBank/DDBJ whole genome shotgun (WGS) entry which is preliminary data.</text>
</comment>
<dbReference type="Pfam" id="PF00753">
    <property type="entry name" value="Lactamase_B"/>
    <property type="match status" value="1"/>
</dbReference>
<sequence>MIIGLNYSNCLIHRTTFSIRVSSFSVQKRLGPQKRLYYQQLEENIIHVPGENPNAAALRGTNCFIIGTTQERLMIDSGDVPPINALFIENLRKLLLEQKFRLKDVVISHAIANHFGGAWSVIQLHRELGLELPRVHKKLDNNNYERDMFRMSRYLRDHVRHIDSSCKFTVDEQGGGQSVIKPIETPGHRSDHCSYSLTNTSLKQKHLFPGDMILGSPSVSMDDLSLYLDDLRRVEAMDFDKLYLVHTHTHEPEHMVVCAKKKIRAYIEYREQREQLLQETINKKRFTRESLFDMIYEQEDLSDPLRMKLALTSFNSHLNKLLKERKVRLLREGLSEILHIVK</sequence>
<dbReference type="EMBL" id="RRYP01007215">
    <property type="protein sequence ID" value="TNV80661.1"/>
    <property type="molecule type" value="Genomic_DNA"/>
</dbReference>
<keyword evidence="3" id="KW-1185">Reference proteome</keyword>
<dbReference type="OrthoDB" id="17458at2759"/>
<dbReference type="InterPro" id="IPR050662">
    <property type="entry name" value="Sec-metab_biosynth-thioest"/>
</dbReference>